<dbReference type="GO" id="GO:0005886">
    <property type="term" value="C:plasma membrane"/>
    <property type="evidence" value="ECO:0007669"/>
    <property type="project" value="UniProtKB-SubCell"/>
</dbReference>
<dbReference type="AlphaFoldDB" id="A0A7X0PGQ2"/>
<proteinExistence type="predicted"/>
<keyword evidence="13" id="KW-0902">Two-component regulatory system</keyword>
<keyword evidence="7 19" id="KW-0808">Transferase</keyword>
<dbReference type="SMART" id="SM00387">
    <property type="entry name" value="HATPase_c"/>
    <property type="match status" value="1"/>
</dbReference>
<keyword evidence="14 16" id="KW-0472">Membrane</keyword>
<evidence type="ECO:0000256" key="3">
    <source>
        <dbReference type="ARBA" id="ARBA00012438"/>
    </source>
</evidence>
<dbReference type="Gene3D" id="3.30.565.10">
    <property type="entry name" value="Histidine kinase-like ATPase, C-terminal domain"/>
    <property type="match status" value="1"/>
</dbReference>
<keyword evidence="9" id="KW-0547">Nucleotide-binding</keyword>
<comment type="caution">
    <text evidence="19">The sequence shown here is derived from an EMBL/GenBank/DDBJ whole genome shotgun (WGS) entry which is preliminary data.</text>
</comment>
<keyword evidence="11" id="KW-0067">ATP-binding</keyword>
<dbReference type="InterPro" id="IPR004358">
    <property type="entry name" value="Sig_transdc_His_kin-like_C"/>
</dbReference>
<evidence type="ECO:0000256" key="2">
    <source>
        <dbReference type="ARBA" id="ARBA00004429"/>
    </source>
</evidence>
<evidence type="ECO:0000256" key="15">
    <source>
        <dbReference type="SAM" id="MobiDB-lite"/>
    </source>
</evidence>
<evidence type="ECO:0000256" key="11">
    <source>
        <dbReference type="ARBA" id="ARBA00022840"/>
    </source>
</evidence>
<keyword evidence="6" id="KW-0597">Phosphoprotein</keyword>
<comment type="catalytic activity">
    <reaction evidence="1">
        <text>ATP + protein L-histidine = ADP + protein N-phospho-L-histidine.</text>
        <dbReference type="EC" id="2.7.13.3"/>
    </reaction>
</comment>
<evidence type="ECO:0000256" key="1">
    <source>
        <dbReference type="ARBA" id="ARBA00000085"/>
    </source>
</evidence>
<dbReference type="RefSeq" id="WP_184860806.1">
    <property type="nucleotide sequence ID" value="NZ_JACHLK010000009.1"/>
</dbReference>
<evidence type="ECO:0000256" key="10">
    <source>
        <dbReference type="ARBA" id="ARBA00022777"/>
    </source>
</evidence>
<evidence type="ECO:0000256" key="5">
    <source>
        <dbReference type="ARBA" id="ARBA00022519"/>
    </source>
</evidence>
<name>A0A7X0PGQ2_9BURK</name>
<accession>A0A7X0PGQ2</accession>
<reference evidence="19 20" key="1">
    <citation type="submission" date="2020-08" db="EMBL/GenBank/DDBJ databases">
        <title>Functional genomics of gut bacteria from endangered species of beetles.</title>
        <authorList>
            <person name="Carlos-Shanley C."/>
        </authorList>
    </citation>
    <scope>NUCLEOTIDE SEQUENCE [LARGE SCALE GENOMIC DNA]</scope>
    <source>
        <strain evidence="19 20">S00198</strain>
    </source>
</reference>
<keyword evidence="10 19" id="KW-0418">Kinase</keyword>
<keyword evidence="20" id="KW-1185">Reference proteome</keyword>
<dbReference type="CDD" id="cd00082">
    <property type="entry name" value="HisKA"/>
    <property type="match status" value="1"/>
</dbReference>
<evidence type="ECO:0000256" key="4">
    <source>
        <dbReference type="ARBA" id="ARBA00022475"/>
    </source>
</evidence>
<dbReference type="PANTHER" id="PTHR44936">
    <property type="entry name" value="SENSOR PROTEIN CREC"/>
    <property type="match status" value="1"/>
</dbReference>
<evidence type="ECO:0000259" key="18">
    <source>
        <dbReference type="PROSITE" id="PS50885"/>
    </source>
</evidence>
<dbReference type="EC" id="2.7.13.3" evidence="3"/>
<dbReference type="SMART" id="SM00388">
    <property type="entry name" value="HisKA"/>
    <property type="match status" value="1"/>
</dbReference>
<dbReference type="Pfam" id="PF02518">
    <property type="entry name" value="HATPase_c"/>
    <property type="match status" value="1"/>
</dbReference>
<dbReference type="InterPro" id="IPR003660">
    <property type="entry name" value="HAMP_dom"/>
</dbReference>
<dbReference type="Gene3D" id="1.10.287.130">
    <property type="match status" value="1"/>
</dbReference>
<dbReference type="SUPFAM" id="SSF55874">
    <property type="entry name" value="ATPase domain of HSP90 chaperone/DNA topoisomerase II/histidine kinase"/>
    <property type="match status" value="1"/>
</dbReference>
<feature type="domain" description="Histidine kinase" evidence="17">
    <location>
        <begin position="225"/>
        <end position="438"/>
    </location>
</feature>
<dbReference type="Proteomes" id="UP000575083">
    <property type="component" value="Unassembled WGS sequence"/>
</dbReference>
<evidence type="ECO:0000256" key="7">
    <source>
        <dbReference type="ARBA" id="ARBA00022679"/>
    </source>
</evidence>
<dbReference type="InterPro" id="IPR005467">
    <property type="entry name" value="His_kinase_dom"/>
</dbReference>
<dbReference type="SMART" id="SM00304">
    <property type="entry name" value="HAMP"/>
    <property type="match status" value="1"/>
</dbReference>
<keyword evidence="4" id="KW-1003">Cell membrane</keyword>
<keyword evidence="5" id="KW-0997">Cell inner membrane</keyword>
<dbReference type="InterPro" id="IPR050980">
    <property type="entry name" value="2C_sensor_his_kinase"/>
</dbReference>
<dbReference type="PRINTS" id="PR00344">
    <property type="entry name" value="BCTRLSENSOR"/>
</dbReference>
<feature type="transmembrane region" description="Helical" evidence="16">
    <location>
        <begin position="20"/>
        <end position="42"/>
    </location>
</feature>
<evidence type="ECO:0000256" key="9">
    <source>
        <dbReference type="ARBA" id="ARBA00022741"/>
    </source>
</evidence>
<dbReference type="InterPro" id="IPR003594">
    <property type="entry name" value="HATPase_dom"/>
</dbReference>
<feature type="transmembrane region" description="Helical" evidence="16">
    <location>
        <begin position="144"/>
        <end position="162"/>
    </location>
</feature>
<evidence type="ECO:0000259" key="17">
    <source>
        <dbReference type="PROSITE" id="PS50109"/>
    </source>
</evidence>
<feature type="region of interest" description="Disordered" evidence="15">
    <location>
        <begin position="57"/>
        <end position="131"/>
    </location>
</feature>
<evidence type="ECO:0000313" key="19">
    <source>
        <dbReference type="EMBL" id="MBB6561605.1"/>
    </source>
</evidence>
<organism evidence="19 20">
    <name type="scientific">Acidovorax soli</name>
    <dbReference type="NCBI Taxonomy" id="592050"/>
    <lineage>
        <taxon>Bacteria</taxon>
        <taxon>Pseudomonadati</taxon>
        <taxon>Pseudomonadota</taxon>
        <taxon>Betaproteobacteria</taxon>
        <taxon>Burkholderiales</taxon>
        <taxon>Comamonadaceae</taxon>
        <taxon>Acidovorax</taxon>
    </lineage>
</organism>
<dbReference type="PROSITE" id="PS50885">
    <property type="entry name" value="HAMP"/>
    <property type="match status" value="1"/>
</dbReference>
<gene>
    <name evidence="19" type="ORF">HNP48_004299</name>
</gene>
<dbReference type="Pfam" id="PF00672">
    <property type="entry name" value="HAMP"/>
    <property type="match status" value="1"/>
</dbReference>
<sequence>MTKPAPPGRRWNWRRLDTLFLRLFILMWVALAGSHLVAYLTVTKLRHQQDLSTTLSRLPPLATLPPGNPITGAGVPGGPPRPGPGMGPGGPPPMGGERMAPPPLLQPPGGTAAGGEGRGPNPFTAGNPPRVGGPMPMNSLWMDYGIRFVLIGLAAFLGARWLSRPMLRLSHAASALSQNIDKGGKPPVIDETLGTVEVRNAAQVFNQMSQRLKEQFDARGLHMAAVSHDLRTPLTRLRMRVAQWPEGPAQQAAINDIREMDEMIGDTLAVLREQHEGSEARSIDLVALLQALVDDLADQGLPVELLPPATDVPVRVRARTAALRRVIGNLVGNAVRHGGGATLTVHALPEGVVLHIDDSGPGIPEAQLEQALEPWVRLSQDAAPPAHAMAGELPARTAGYGLGLAIARDLAERDGCRLSLHNRAEGGLRAQLVMPLAG</sequence>
<dbReference type="PANTHER" id="PTHR44936:SF5">
    <property type="entry name" value="SENSOR HISTIDINE KINASE ENVZ"/>
    <property type="match status" value="1"/>
</dbReference>
<dbReference type="GO" id="GO:0005524">
    <property type="term" value="F:ATP binding"/>
    <property type="evidence" value="ECO:0007669"/>
    <property type="project" value="UniProtKB-KW"/>
</dbReference>
<dbReference type="InterPro" id="IPR036097">
    <property type="entry name" value="HisK_dim/P_sf"/>
</dbReference>
<evidence type="ECO:0000256" key="14">
    <source>
        <dbReference type="ARBA" id="ARBA00023136"/>
    </source>
</evidence>
<protein>
    <recommendedName>
        <fullName evidence="3">histidine kinase</fullName>
        <ecNumber evidence="3">2.7.13.3</ecNumber>
    </recommendedName>
</protein>
<dbReference type="EMBL" id="JACHLK010000009">
    <property type="protein sequence ID" value="MBB6561605.1"/>
    <property type="molecule type" value="Genomic_DNA"/>
</dbReference>
<keyword evidence="8 16" id="KW-0812">Transmembrane</keyword>
<dbReference type="InterPro" id="IPR003661">
    <property type="entry name" value="HisK_dim/P_dom"/>
</dbReference>
<evidence type="ECO:0000256" key="6">
    <source>
        <dbReference type="ARBA" id="ARBA00022553"/>
    </source>
</evidence>
<dbReference type="SUPFAM" id="SSF47384">
    <property type="entry name" value="Homodimeric domain of signal transducing histidine kinase"/>
    <property type="match status" value="1"/>
</dbReference>
<dbReference type="GO" id="GO:0000155">
    <property type="term" value="F:phosphorelay sensor kinase activity"/>
    <property type="evidence" value="ECO:0007669"/>
    <property type="project" value="InterPro"/>
</dbReference>
<feature type="domain" description="HAMP" evidence="18">
    <location>
        <begin position="160"/>
        <end position="217"/>
    </location>
</feature>
<evidence type="ECO:0000313" key="20">
    <source>
        <dbReference type="Proteomes" id="UP000575083"/>
    </source>
</evidence>
<evidence type="ECO:0000256" key="16">
    <source>
        <dbReference type="SAM" id="Phobius"/>
    </source>
</evidence>
<feature type="compositionally biased region" description="Pro residues" evidence="15">
    <location>
        <begin position="77"/>
        <end position="106"/>
    </location>
</feature>
<dbReference type="InterPro" id="IPR036890">
    <property type="entry name" value="HATPase_C_sf"/>
</dbReference>
<evidence type="ECO:0000256" key="8">
    <source>
        <dbReference type="ARBA" id="ARBA00022692"/>
    </source>
</evidence>
<dbReference type="PROSITE" id="PS50109">
    <property type="entry name" value="HIS_KIN"/>
    <property type="match status" value="1"/>
</dbReference>
<evidence type="ECO:0000256" key="13">
    <source>
        <dbReference type="ARBA" id="ARBA00023012"/>
    </source>
</evidence>
<comment type="subcellular location">
    <subcellularLocation>
        <location evidence="2">Cell inner membrane</location>
        <topology evidence="2">Multi-pass membrane protein</topology>
    </subcellularLocation>
</comment>
<evidence type="ECO:0000256" key="12">
    <source>
        <dbReference type="ARBA" id="ARBA00022989"/>
    </source>
</evidence>
<keyword evidence="12 16" id="KW-1133">Transmembrane helix</keyword>